<accession>A0ABT0GQX3</accession>
<proteinExistence type="inferred from homology"/>
<evidence type="ECO:0000256" key="4">
    <source>
        <dbReference type="ARBA" id="ARBA00023163"/>
    </source>
</evidence>
<dbReference type="InterPro" id="IPR036388">
    <property type="entry name" value="WH-like_DNA-bd_sf"/>
</dbReference>
<evidence type="ECO:0000313" key="6">
    <source>
        <dbReference type="EMBL" id="MCK7611610.1"/>
    </source>
</evidence>
<dbReference type="Pfam" id="PF03466">
    <property type="entry name" value="LysR_substrate"/>
    <property type="match status" value="1"/>
</dbReference>
<comment type="similarity">
    <text evidence="1">Belongs to the LysR transcriptional regulatory family.</text>
</comment>
<evidence type="ECO:0000313" key="7">
    <source>
        <dbReference type="Proteomes" id="UP001431221"/>
    </source>
</evidence>
<dbReference type="EMBL" id="JALNMJ010000003">
    <property type="protein sequence ID" value="MCK7611610.1"/>
    <property type="molecule type" value="Genomic_DNA"/>
</dbReference>
<dbReference type="InterPro" id="IPR000847">
    <property type="entry name" value="LysR_HTH_N"/>
</dbReference>
<evidence type="ECO:0000256" key="3">
    <source>
        <dbReference type="ARBA" id="ARBA00023125"/>
    </source>
</evidence>
<evidence type="ECO:0000256" key="2">
    <source>
        <dbReference type="ARBA" id="ARBA00023015"/>
    </source>
</evidence>
<reference evidence="6" key="1">
    <citation type="submission" date="2022-04" db="EMBL/GenBank/DDBJ databases">
        <title>Roseibium sp. CAU 1639 isolated from mud.</title>
        <authorList>
            <person name="Kim W."/>
        </authorList>
    </citation>
    <scope>NUCLEOTIDE SEQUENCE</scope>
    <source>
        <strain evidence="6">CAU 1639</strain>
    </source>
</reference>
<protein>
    <submittedName>
        <fullName evidence="6">LysR family transcriptional regulator</fullName>
    </submittedName>
</protein>
<name>A0ABT0GQX3_9HYPH</name>
<dbReference type="Proteomes" id="UP001431221">
    <property type="component" value="Unassembled WGS sequence"/>
</dbReference>
<keyword evidence="3" id="KW-0238">DNA-binding</keyword>
<sequence>MDWNYLRTFQAVADTGSLSAAAERLSISHATAFRHIKAFETELGTRLFDKVQGKYGLTDAGSEILDLARSVAVAMEDIDRRISGTDIQLKGRIRLTAPASFSWHFLPGYLAAFRQAYPEITVELLSSNEELNMSNRAAEIALRVTHTPPEHLIGRRVADIPWGFYASAAYLSERGTPSGLGALGEHDLIGAAGAQARREGFAQIDRMFRARVVVRCDDLMAMAACARQGQGLALLPADVARDGLLHALAHPDLPDNQLWILTHPDLRKVERVRRMMNFLGESFSKEQGLSSR</sequence>
<evidence type="ECO:0000259" key="5">
    <source>
        <dbReference type="PROSITE" id="PS50931"/>
    </source>
</evidence>
<keyword evidence="7" id="KW-1185">Reference proteome</keyword>
<dbReference type="SUPFAM" id="SSF53850">
    <property type="entry name" value="Periplasmic binding protein-like II"/>
    <property type="match status" value="1"/>
</dbReference>
<keyword evidence="4" id="KW-0804">Transcription</keyword>
<evidence type="ECO:0000256" key="1">
    <source>
        <dbReference type="ARBA" id="ARBA00009437"/>
    </source>
</evidence>
<dbReference type="RefSeq" id="WP_248151846.1">
    <property type="nucleotide sequence ID" value="NZ_JALNMJ010000003.1"/>
</dbReference>
<keyword evidence="2" id="KW-0805">Transcription regulation</keyword>
<dbReference type="InterPro" id="IPR005119">
    <property type="entry name" value="LysR_subst-bd"/>
</dbReference>
<dbReference type="PANTHER" id="PTHR30537">
    <property type="entry name" value="HTH-TYPE TRANSCRIPTIONAL REGULATOR"/>
    <property type="match status" value="1"/>
</dbReference>
<dbReference type="InterPro" id="IPR058163">
    <property type="entry name" value="LysR-type_TF_proteobact-type"/>
</dbReference>
<dbReference type="SUPFAM" id="SSF46785">
    <property type="entry name" value="Winged helix' DNA-binding domain"/>
    <property type="match status" value="1"/>
</dbReference>
<dbReference type="PANTHER" id="PTHR30537:SF3">
    <property type="entry name" value="TRANSCRIPTIONAL REGULATORY PROTEIN"/>
    <property type="match status" value="1"/>
</dbReference>
<dbReference type="Gene3D" id="3.40.190.290">
    <property type="match status" value="1"/>
</dbReference>
<dbReference type="InterPro" id="IPR036390">
    <property type="entry name" value="WH_DNA-bd_sf"/>
</dbReference>
<organism evidence="6 7">
    <name type="scientific">Roseibium sediminicola</name>
    <dbReference type="NCBI Taxonomy" id="2933272"/>
    <lineage>
        <taxon>Bacteria</taxon>
        <taxon>Pseudomonadati</taxon>
        <taxon>Pseudomonadota</taxon>
        <taxon>Alphaproteobacteria</taxon>
        <taxon>Hyphomicrobiales</taxon>
        <taxon>Stappiaceae</taxon>
        <taxon>Roseibium</taxon>
    </lineage>
</organism>
<comment type="caution">
    <text evidence="6">The sequence shown here is derived from an EMBL/GenBank/DDBJ whole genome shotgun (WGS) entry which is preliminary data.</text>
</comment>
<gene>
    <name evidence="6" type="ORF">M0H32_05520</name>
</gene>
<dbReference type="PROSITE" id="PS50931">
    <property type="entry name" value="HTH_LYSR"/>
    <property type="match status" value="1"/>
</dbReference>
<dbReference type="Pfam" id="PF00126">
    <property type="entry name" value="HTH_1"/>
    <property type="match status" value="1"/>
</dbReference>
<feature type="domain" description="HTH lysR-type" evidence="5">
    <location>
        <begin position="1"/>
        <end position="58"/>
    </location>
</feature>
<dbReference type="Gene3D" id="1.10.10.10">
    <property type="entry name" value="Winged helix-like DNA-binding domain superfamily/Winged helix DNA-binding domain"/>
    <property type="match status" value="1"/>
</dbReference>